<dbReference type="InterPro" id="IPR013024">
    <property type="entry name" value="GGCT-like"/>
</dbReference>
<dbReference type="EC" id="4.3.2.7" evidence="1"/>
<name>A0A0A8K2N8_9HYPH</name>
<dbReference type="HOGENOM" id="CLU_070703_1_1_5"/>
<dbReference type="KEGG" id="mcg:GL4_1591"/>
<dbReference type="Pfam" id="PF04752">
    <property type="entry name" value="ChaC"/>
    <property type="match status" value="1"/>
</dbReference>
<reference evidence="3 4" key="1">
    <citation type="submission" date="2014-09" db="EMBL/GenBank/DDBJ databases">
        <title>Genome sequencing of Methyloceanibacter caenitepidi Gela4.</title>
        <authorList>
            <person name="Takeuchi M."/>
            <person name="Susumu S."/>
            <person name="Kamagata Y."/>
            <person name="Oshima K."/>
            <person name="Hattori M."/>
            <person name="Iwasaki W."/>
        </authorList>
    </citation>
    <scope>NUCLEOTIDE SEQUENCE [LARGE SCALE GENOMIC DNA]</scope>
    <source>
        <strain evidence="3 4">Gela4</strain>
    </source>
</reference>
<dbReference type="Proteomes" id="UP000031643">
    <property type="component" value="Chromosome"/>
</dbReference>
<proteinExistence type="predicted"/>
<dbReference type="PANTHER" id="PTHR12192:SF2">
    <property type="entry name" value="GLUTATHIONE-SPECIFIC GAMMA-GLUTAMYLCYCLOTRANSFERASE 2"/>
    <property type="match status" value="1"/>
</dbReference>
<keyword evidence="2" id="KW-0456">Lyase</keyword>
<dbReference type="PANTHER" id="PTHR12192">
    <property type="entry name" value="CATION TRANSPORT PROTEIN CHAC-RELATED"/>
    <property type="match status" value="1"/>
</dbReference>
<dbReference type="STRING" id="1384459.GL4_1591"/>
<dbReference type="EMBL" id="AP014648">
    <property type="protein sequence ID" value="BAQ17046.1"/>
    <property type="molecule type" value="Genomic_DNA"/>
</dbReference>
<dbReference type="GO" id="GO:0005737">
    <property type="term" value="C:cytoplasm"/>
    <property type="evidence" value="ECO:0007669"/>
    <property type="project" value="TreeGrafter"/>
</dbReference>
<sequence length="178" mass="20145">MWLFGYGSLMWDGWETRYGCRQRVHAVAPEHRRVFNKKSLERWGTHAQPGLTLNLAPAHEEAHRCRGIAFEFPDEHQTEIEAYLSARETCHASEIAVRLPDEAVTARTYIYDGPRLIENGLTLQERAAMILVAEGIAGSSYDYIANVRAHLDRLGVNDPAVDELWHAVAAARNGDKYE</sequence>
<evidence type="ECO:0000313" key="3">
    <source>
        <dbReference type="EMBL" id="BAQ17046.1"/>
    </source>
</evidence>
<dbReference type="AlphaFoldDB" id="A0A0A8K2N8"/>
<dbReference type="InterPro" id="IPR006840">
    <property type="entry name" value="ChaC"/>
</dbReference>
<dbReference type="InterPro" id="IPR036568">
    <property type="entry name" value="GGCT-like_sf"/>
</dbReference>
<evidence type="ECO:0000313" key="4">
    <source>
        <dbReference type="Proteomes" id="UP000031643"/>
    </source>
</evidence>
<dbReference type="Gene3D" id="3.10.490.10">
    <property type="entry name" value="Gamma-glutamyl cyclotransferase-like"/>
    <property type="match status" value="1"/>
</dbReference>
<dbReference type="SUPFAM" id="SSF110857">
    <property type="entry name" value="Gamma-glutamyl cyclotransferase-like"/>
    <property type="match status" value="1"/>
</dbReference>
<protein>
    <recommendedName>
        <fullName evidence="1">glutathione-specific gamma-glutamylcyclotransferase</fullName>
        <ecNumber evidence="1">4.3.2.7</ecNumber>
    </recommendedName>
</protein>
<evidence type="ECO:0000256" key="2">
    <source>
        <dbReference type="ARBA" id="ARBA00023239"/>
    </source>
</evidence>
<dbReference type="GO" id="GO:0006751">
    <property type="term" value="P:glutathione catabolic process"/>
    <property type="evidence" value="ECO:0007669"/>
    <property type="project" value="InterPro"/>
</dbReference>
<organism evidence="3 4">
    <name type="scientific">Methyloceanibacter caenitepidi</name>
    <dbReference type="NCBI Taxonomy" id="1384459"/>
    <lineage>
        <taxon>Bacteria</taxon>
        <taxon>Pseudomonadati</taxon>
        <taxon>Pseudomonadota</taxon>
        <taxon>Alphaproteobacteria</taxon>
        <taxon>Hyphomicrobiales</taxon>
        <taxon>Hyphomicrobiaceae</taxon>
        <taxon>Methyloceanibacter</taxon>
    </lineage>
</organism>
<dbReference type="GO" id="GO:0061928">
    <property type="term" value="F:glutathione specific gamma-glutamylcyclotransferase activity"/>
    <property type="evidence" value="ECO:0007669"/>
    <property type="project" value="UniProtKB-EC"/>
</dbReference>
<gene>
    <name evidence="3" type="ORF">GL4_1591</name>
</gene>
<evidence type="ECO:0000256" key="1">
    <source>
        <dbReference type="ARBA" id="ARBA00012344"/>
    </source>
</evidence>
<keyword evidence="4" id="KW-1185">Reference proteome</keyword>
<accession>A0A0A8K2N8</accession>
<dbReference type="CDD" id="cd06661">
    <property type="entry name" value="GGCT_like"/>
    <property type="match status" value="1"/>
</dbReference>